<feature type="compositionally biased region" description="Low complexity" evidence="6">
    <location>
        <begin position="277"/>
        <end position="311"/>
    </location>
</feature>
<dbReference type="GO" id="GO:0000423">
    <property type="term" value="P:mitophagy"/>
    <property type="evidence" value="ECO:0000318"/>
    <property type="project" value="GO_Central"/>
</dbReference>
<dbReference type="FunCoup" id="A8X0M8">
    <property type="interactions" value="1176"/>
</dbReference>
<evidence type="ECO:0000256" key="2">
    <source>
        <dbReference type="ARBA" id="ARBA00022771"/>
    </source>
</evidence>
<protein>
    <submittedName>
        <fullName evidence="9">Protein CBG06213</fullName>
    </submittedName>
</protein>
<dbReference type="Gene3D" id="3.30.60.90">
    <property type="match status" value="1"/>
</dbReference>
<evidence type="ECO:0000256" key="6">
    <source>
        <dbReference type="SAM" id="MobiDB-lite"/>
    </source>
</evidence>
<evidence type="ECO:0000256" key="1">
    <source>
        <dbReference type="ARBA" id="ARBA00022723"/>
    </source>
</evidence>
<dbReference type="SMART" id="SM00165">
    <property type="entry name" value="UBA"/>
    <property type="match status" value="1"/>
</dbReference>
<dbReference type="InterPro" id="IPR009060">
    <property type="entry name" value="UBA-like_sf"/>
</dbReference>
<dbReference type="GO" id="GO:0035973">
    <property type="term" value="P:aggrephagy"/>
    <property type="evidence" value="ECO:0000318"/>
    <property type="project" value="GO_Central"/>
</dbReference>
<evidence type="ECO:0000256" key="5">
    <source>
        <dbReference type="SAM" id="Coils"/>
    </source>
</evidence>
<evidence type="ECO:0000313" key="11">
    <source>
        <dbReference type="WormBase" id="CBG06213"/>
    </source>
</evidence>
<dbReference type="eggNOG" id="KOG4582">
    <property type="taxonomic scope" value="Eukaryota"/>
</dbReference>
<dbReference type="STRING" id="6238.A8X0M8"/>
<dbReference type="GO" id="GO:0008270">
    <property type="term" value="F:zinc ion binding"/>
    <property type="evidence" value="ECO:0007669"/>
    <property type="project" value="UniProtKB-KW"/>
</dbReference>
<dbReference type="CDD" id="cd02340">
    <property type="entry name" value="ZZ_NBR1_like"/>
    <property type="match status" value="1"/>
</dbReference>
<dbReference type="InterPro" id="IPR052260">
    <property type="entry name" value="Autophagy_Rcpt_SigReg"/>
</dbReference>
<reference evidence="9 10" key="2">
    <citation type="journal article" date="2011" name="PLoS Genet.">
        <title>Caenorhabditis briggsae recombinant inbred line genotypes reveal inter-strain incompatibility and the evolution of recombination.</title>
        <authorList>
            <person name="Ross J.A."/>
            <person name="Koboldt D.C."/>
            <person name="Staisch J.E."/>
            <person name="Chamberlin H.M."/>
            <person name="Gupta B.P."/>
            <person name="Miller R.D."/>
            <person name="Baird S.E."/>
            <person name="Haag E.S."/>
        </authorList>
    </citation>
    <scope>NUCLEOTIDE SEQUENCE [LARGE SCALE GENOMIC DNA]</scope>
    <source>
        <strain evidence="9 10">AF16</strain>
    </source>
</reference>
<dbReference type="PROSITE" id="PS50030">
    <property type="entry name" value="UBA"/>
    <property type="match status" value="1"/>
</dbReference>
<dbReference type="InterPro" id="IPR000433">
    <property type="entry name" value="Znf_ZZ"/>
</dbReference>
<dbReference type="SMART" id="SM00291">
    <property type="entry name" value="ZnF_ZZ"/>
    <property type="match status" value="1"/>
</dbReference>
<dbReference type="GO" id="GO:0007032">
    <property type="term" value="P:endosome organization"/>
    <property type="evidence" value="ECO:0000318"/>
    <property type="project" value="GO_Central"/>
</dbReference>
<evidence type="ECO:0000259" key="8">
    <source>
        <dbReference type="PROSITE" id="PS50135"/>
    </source>
</evidence>
<accession>A8X0M8</accession>
<keyword evidence="2 4" id="KW-0863">Zinc-finger</keyword>
<dbReference type="FunFam" id="3.30.60.90:FF:000016">
    <property type="entry name" value="Refractory to sigma P"/>
    <property type="match status" value="1"/>
</dbReference>
<dbReference type="Proteomes" id="UP000008549">
    <property type="component" value="Unassembled WGS sequence"/>
</dbReference>
<dbReference type="PANTHER" id="PTHR15090:SF6">
    <property type="entry name" value="ZZ-TYPE DOMAIN-CONTAINING PROTEIN"/>
    <property type="match status" value="1"/>
</dbReference>
<dbReference type="WormBase" id="CBG06213">
    <property type="protein sequence ID" value="CBP07261"/>
    <property type="gene ID" value="WBGene00028520"/>
    <property type="gene designation" value="Cbr-sqst-1"/>
</dbReference>
<feature type="region of interest" description="Disordered" evidence="6">
    <location>
        <begin position="521"/>
        <end position="540"/>
    </location>
</feature>
<dbReference type="SMR" id="A8X0M8"/>
<dbReference type="InParanoid" id="A8X0M8"/>
<proteinExistence type="predicted"/>
<dbReference type="InterPro" id="IPR043145">
    <property type="entry name" value="Znf_ZZ_sf"/>
</dbReference>
<dbReference type="AlphaFoldDB" id="A8X0M8"/>
<keyword evidence="10" id="KW-1185">Reference proteome</keyword>
<feature type="compositionally biased region" description="Basic and acidic residues" evidence="6">
    <location>
        <begin position="108"/>
        <end position="117"/>
    </location>
</feature>
<dbReference type="SUPFAM" id="SSF57850">
    <property type="entry name" value="RING/U-box"/>
    <property type="match status" value="1"/>
</dbReference>
<feature type="region of interest" description="Disordered" evidence="6">
    <location>
        <begin position="95"/>
        <end position="117"/>
    </location>
</feature>
<dbReference type="InterPro" id="IPR015940">
    <property type="entry name" value="UBA"/>
</dbReference>
<feature type="region of interest" description="Disordered" evidence="6">
    <location>
        <begin position="266"/>
        <end position="311"/>
    </location>
</feature>
<organism evidence="9 10">
    <name type="scientific">Caenorhabditis briggsae</name>
    <dbReference type="NCBI Taxonomy" id="6238"/>
    <lineage>
        <taxon>Eukaryota</taxon>
        <taxon>Metazoa</taxon>
        <taxon>Ecdysozoa</taxon>
        <taxon>Nematoda</taxon>
        <taxon>Chromadorea</taxon>
        <taxon>Rhabditida</taxon>
        <taxon>Rhabditina</taxon>
        <taxon>Rhabditomorpha</taxon>
        <taxon>Rhabditoidea</taxon>
        <taxon>Rhabditidae</taxon>
        <taxon>Peloderinae</taxon>
        <taxon>Caenorhabditis</taxon>
    </lineage>
</organism>
<gene>
    <name evidence="11" type="primary">sqst-1</name>
    <name evidence="9 11" type="ORF">CBG06213</name>
    <name evidence="9" type="ORF">CBG_06213</name>
</gene>
<feature type="domain" description="UBA" evidence="7">
    <location>
        <begin position="640"/>
        <end position="679"/>
    </location>
</feature>
<feature type="coiled-coil region" evidence="5">
    <location>
        <begin position="454"/>
        <end position="488"/>
    </location>
</feature>
<dbReference type="SUPFAM" id="SSF46934">
    <property type="entry name" value="UBA-like"/>
    <property type="match status" value="1"/>
</dbReference>
<name>A8X0M8_CAEBR</name>
<dbReference type="GO" id="GO:0016235">
    <property type="term" value="C:aggresome"/>
    <property type="evidence" value="ECO:0000318"/>
    <property type="project" value="GO_Central"/>
</dbReference>
<dbReference type="GO" id="GO:0005080">
    <property type="term" value="F:protein kinase C binding"/>
    <property type="evidence" value="ECO:0000318"/>
    <property type="project" value="GO_Central"/>
</dbReference>
<dbReference type="PANTHER" id="PTHR15090">
    <property type="entry name" value="SEQUESTOSOME 1-RELATED"/>
    <property type="match status" value="1"/>
</dbReference>
<evidence type="ECO:0000256" key="4">
    <source>
        <dbReference type="PROSITE-ProRule" id="PRU00228"/>
    </source>
</evidence>
<dbReference type="PROSITE" id="PS50135">
    <property type="entry name" value="ZF_ZZ_2"/>
    <property type="match status" value="1"/>
</dbReference>
<keyword evidence="3" id="KW-0862">Zinc</keyword>
<evidence type="ECO:0000259" key="7">
    <source>
        <dbReference type="PROSITE" id="PS50030"/>
    </source>
</evidence>
<dbReference type="GO" id="GO:0070530">
    <property type="term" value="F:K63-linked polyubiquitin modification-dependent protein binding"/>
    <property type="evidence" value="ECO:0000318"/>
    <property type="project" value="GO_Central"/>
</dbReference>
<dbReference type="GO" id="GO:0044753">
    <property type="term" value="C:amphisome"/>
    <property type="evidence" value="ECO:0000318"/>
    <property type="project" value="GO_Central"/>
</dbReference>
<dbReference type="EMBL" id="HE600986">
    <property type="protein sequence ID" value="CAP26188.2"/>
    <property type="molecule type" value="Genomic_DNA"/>
</dbReference>
<evidence type="ECO:0000313" key="10">
    <source>
        <dbReference type="Proteomes" id="UP000008549"/>
    </source>
</evidence>
<reference evidence="9 10" key="1">
    <citation type="journal article" date="2003" name="PLoS Biol.">
        <title>The genome sequence of Caenorhabditis briggsae: a platform for comparative genomics.</title>
        <authorList>
            <person name="Stein L.D."/>
            <person name="Bao Z."/>
            <person name="Blasiar D."/>
            <person name="Blumenthal T."/>
            <person name="Brent M.R."/>
            <person name="Chen N."/>
            <person name="Chinwalla A."/>
            <person name="Clarke L."/>
            <person name="Clee C."/>
            <person name="Coghlan A."/>
            <person name="Coulson A."/>
            <person name="D'Eustachio P."/>
            <person name="Fitch D.H."/>
            <person name="Fulton L.A."/>
            <person name="Fulton R.E."/>
            <person name="Griffiths-Jones S."/>
            <person name="Harris T.W."/>
            <person name="Hillier L.W."/>
            <person name="Kamath R."/>
            <person name="Kuwabara P.E."/>
            <person name="Mardis E.R."/>
            <person name="Marra M.A."/>
            <person name="Miner T.L."/>
            <person name="Minx P."/>
            <person name="Mullikin J.C."/>
            <person name="Plumb R.W."/>
            <person name="Rogers J."/>
            <person name="Schein J.E."/>
            <person name="Sohrmann M."/>
            <person name="Spieth J."/>
            <person name="Stajich J.E."/>
            <person name="Wei C."/>
            <person name="Willey D."/>
            <person name="Wilson R.K."/>
            <person name="Durbin R."/>
            <person name="Waterston R.H."/>
        </authorList>
    </citation>
    <scope>NUCLEOTIDE SEQUENCE [LARGE SCALE GENOMIC DNA]</scope>
    <source>
        <strain evidence="9 10">AF16</strain>
    </source>
</reference>
<dbReference type="PROSITE" id="PS01357">
    <property type="entry name" value="ZF_ZZ_1"/>
    <property type="match status" value="1"/>
</dbReference>
<dbReference type="OMA" id="IFNDETC"/>
<evidence type="ECO:0000313" key="9">
    <source>
        <dbReference type="EMBL" id="CAP26188.2"/>
    </source>
</evidence>
<sequence length="679" mass="74373">MAAQSSSAPHQMQVRVTFYTSHNPQSVLMILNNEQALEQITEKAQELFSSADYRLFYGDVNGPIYEFTDSEQVMSKIRITTFSRTPQLFVRLESGSSVPSSCNKKTSTSKESKSGASLKRIEQNQELTLKKVEQLQKGLDRVVVLETMLAELKTKESKTVPEVEKEVRPFPPSKHSASCDACLGDIVGHRYKCLECADYDLCEKCERKSVHYEHAMVRIVSPSMTKIPSYVTNNSPNNVFPRYMQSRQISDFERQILEQLSRRSRIAKKQGTPVSPPAAESVPTPVSAPAAAPVAAPEPTSVSAPPSAPVTGPEASKFCFVILTKYIIILTFSGIFNDETCAAIINSAAILKDTFSTLSKSFMDLADGAQANMGTKIVDRSTMEAGVRKVEEKVDSLKRHCEEKCFGIPAPTTETFEEVPRKSAESAPGPKIKKAKKKSVYKKSSEKLVAMTLAAAAEEQYKAREEAKKRADASTAELQRKLAELNMKPATEPVSQTPIQESSNGGSLDALMRAILSPPTVDPTTTPNVEPATPQAPTPVPYEPIYPTVETLIVPPLPVAEPKLEGFIPPQTSVPISIHSSFENISSDMESLSPSWGQYEENADAAEPETMEENLLDFENIVLAQGPSTSDPSLGQPLDAATEKTFDRLLEMGFDYNVVVAAIKANGSDLEKCLIYLIN</sequence>
<dbReference type="Pfam" id="PF00569">
    <property type="entry name" value="ZZ"/>
    <property type="match status" value="1"/>
</dbReference>
<dbReference type="HOGENOM" id="CLU_400222_0_0_1"/>
<keyword evidence="1" id="KW-0479">Metal-binding</keyword>
<keyword evidence="5" id="KW-0175">Coiled coil</keyword>
<evidence type="ECO:0000256" key="3">
    <source>
        <dbReference type="ARBA" id="ARBA00022833"/>
    </source>
</evidence>
<feature type="domain" description="ZZ-type" evidence="8">
    <location>
        <begin position="174"/>
        <end position="224"/>
    </location>
</feature>